<feature type="transmembrane region" description="Helical" evidence="3">
    <location>
        <begin position="184"/>
        <end position="204"/>
    </location>
</feature>
<evidence type="ECO:0000259" key="4">
    <source>
        <dbReference type="PROSITE" id="PS50887"/>
    </source>
</evidence>
<keyword evidence="3" id="KW-1133">Transmembrane helix</keyword>
<feature type="transmembrane region" description="Helical" evidence="3">
    <location>
        <begin position="6"/>
        <end position="26"/>
    </location>
</feature>
<dbReference type="RefSeq" id="WP_062368702.1">
    <property type="nucleotide sequence ID" value="NZ_LNCD01000023.1"/>
</dbReference>
<feature type="transmembrane region" description="Helical" evidence="3">
    <location>
        <begin position="114"/>
        <end position="132"/>
    </location>
</feature>
<evidence type="ECO:0000256" key="3">
    <source>
        <dbReference type="SAM" id="Phobius"/>
    </source>
</evidence>
<dbReference type="AlphaFoldDB" id="A0A109K0H1"/>
<feature type="transmembrane region" description="Helical" evidence="3">
    <location>
        <begin position="144"/>
        <end position="164"/>
    </location>
</feature>
<dbReference type="InterPro" id="IPR050469">
    <property type="entry name" value="Diguanylate_Cyclase"/>
</dbReference>
<dbReference type="PANTHER" id="PTHR45138">
    <property type="entry name" value="REGULATORY COMPONENTS OF SENSORY TRANSDUCTION SYSTEM"/>
    <property type="match status" value="1"/>
</dbReference>
<protein>
    <recommendedName>
        <fullName evidence="1">diguanylate cyclase</fullName>
        <ecNumber evidence="1">2.7.7.65</ecNumber>
    </recommendedName>
</protein>
<dbReference type="OrthoDB" id="9812260at2"/>
<keyword evidence="6" id="KW-1185">Reference proteome</keyword>
<keyword evidence="3" id="KW-0472">Membrane</keyword>
<dbReference type="PANTHER" id="PTHR45138:SF9">
    <property type="entry name" value="DIGUANYLATE CYCLASE DGCM-RELATED"/>
    <property type="match status" value="1"/>
</dbReference>
<dbReference type="InterPro" id="IPR000160">
    <property type="entry name" value="GGDEF_dom"/>
</dbReference>
<name>A0A109K0H1_9HYPH</name>
<dbReference type="PROSITE" id="PS50887">
    <property type="entry name" value="GGDEF"/>
    <property type="match status" value="1"/>
</dbReference>
<gene>
    <name evidence="5" type="ORF">AS026_30480</name>
</gene>
<dbReference type="GO" id="GO:0052621">
    <property type="term" value="F:diguanylate cyclase activity"/>
    <property type="evidence" value="ECO:0007669"/>
    <property type="project" value="UniProtKB-EC"/>
</dbReference>
<proteinExistence type="predicted"/>
<dbReference type="InterPro" id="IPR029787">
    <property type="entry name" value="Nucleotide_cyclase"/>
</dbReference>
<evidence type="ECO:0000313" key="6">
    <source>
        <dbReference type="Proteomes" id="UP000068164"/>
    </source>
</evidence>
<dbReference type="Proteomes" id="UP000068164">
    <property type="component" value="Unassembled WGS sequence"/>
</dbReference>
<accession>A0A109K0H1</accession>
<dbReference type="CDD" id="cd01949">
    <property type="entry name" value="GGDEF"/>
    <property type="match status" value="1"/>
</dbReference>
<evidence type="ECO:0000256" key="2">
    <source>
        <dbReference type="ARBA" id="ARBA00034247"/>
    </source>
</evidence>
<organism evidence="5 6">
    <name type="scientific">Rhizobium altiplani</name>
    <dbReference type="NCBI Taxonomy" id="1864509"/>
    <lineage>
        <taxon>Bacteria</taxon>
        <taxon>Pseudomonadati</taxon>
        <taxon>Pseudomonadota</taxon>
        <taxon>Alphaproteobacteria</taxon>
        <taxon>Hyphomicrobiales</taxon>
        <taxon>Rhizobiaceae</taxon>
        <taxon>Rhizobium/Agrobacterium group</taxon>
        <taxon>Rhizobium</taxon>
    </lineage>
</organism>
<evidence type="ECO:0000313" key="5">
    <source>
        <dbReference type="EMBL" id="KWV58395.1"/>
    </source>
</evidence>
<comment type="caution">
    <text evidence="5">The sequence shown here is derived from an EMBL/GenBank/DDBJ whole genome shotgun (WGS) entry which is preliminary data.</text>
</comment>
<dbReference type="Gene3D" id="3.30.70.270">
    <property type="match status" value="1"/>
</dbReference>
<feature type="domain" description="GGDEF" evidence="4">
    <location>
        <begin position="243"/>
        <end position="376"/>
    </location>
</feature>
<dbReference type="SMART" id="SM00267">
    <property type="entry name" value="GGDEF"/>
    <property type="match status" value="1"/>
</dbReference>
<dbReference type="NCBIfam" id="TIGR00254">
    <property type="entry name" value="GGDEF"/>
    <property type="match status" value="1"/>
</dbReference>
<comment type="catalytic activity">
    <reaction evidence="2">
        <text>2 GTP = 3',3'-c-di-GMP + 2 diphosphate</text>
        <dbReference type="Rhea" id="RHEA:24898"/>
        <dbReference type="ChEBI" id="CHEBI:33019"/>
        <dbReference type="ChEBI" id="CHEBI:37565"/>
        <dbReference type="ChEBI" id="CHEBI:58805"/>
        <dbReference type="EC" id="2.7.7.65"/>
    </reaction>
</comment>
<dbReference type="SUPFAM" id="SSF55073">
    <property type="entry name" value="Nucleotide cyclase"/>
    <property type="match status" value="1"/>
</dbReference>
<dbReference type="Pfam" id="PF00990">
    <property type="entry name" value="GGDEF"/>
    <property type="match status" value="1"/>
</dbReference>
<feature type="transmembrane region" description="Helical" evidence="3">
    <location>
        <begin position="89"/>
        <end position="108"/>
    </location>
</feature>
<dbReference type="EMBL" id="LNCD01000023">
    <property type="protein sequence ID" value="KWV58395.1"/>
    <property type="molecule type" value="Genomic_DNA"/>
</dbReference>
<sequence>METSDIIYFLPPALLGVIAIAFLLLWRIGIVDAWHWSAAFAQAGLGFVISTFPIEPKFDAFVSGMIFMGAACCYSIAIRLHFRVPNSKFWHRTFVTGYTLLLCQFVFVMESLKYQLFLTDFAFACVLGAAVLTVAPKACRAADIALVVTAALIVVDTLARTFFFTFFFESSDQLADFADSTYNLAVHITTITIGLSFPFAALGAMASKAIDRHRDTSERDPLTGLLNRRGFEKQAVRMYRADSEGAVVICDLDHFKEINDRFGHAAGDRVLIELGAEIEGVMGRNGCAARFGGEEFIVYLPASSLEHATTLAETLRSRLGRMDWQSKGIHRQITASFGIATVNGLDDQMKIAMEHADQALYSAKRLGRNQVIVAGVSSPLSSDPHVWRVPAIV</sequence>
<feature type="transmembrane region" description="Helical" evidence="3">
    <location>
        <begin position="60"/>
        <end position="77"/>
    </location>
</feature>
<dbReference type="InterPro" id="IPR043128">
    <property type="entry name" value="Rev_trsase/Diguanyl_cyclase"/>
</dbReference>
<reference evidence="5 6" key="1">
    <citation type="submission" date="2015-11" db="EMBL/GenBank/DDBJ databases">
        <title>Draft Genome Sequence of the Strain BR 10423 (Rhizobium sp.) isolated from nodules of Mimosa pudica.</title>
        <authorList>
            <person name="Barauna A.C."/>
            <person name="Zilli J.E."/>
            <person name="Simoes-Araujo J.L."/>
            <person name="Reis V.M."/>
            <person name="James E.K."/>
            <person name="Reis F.B.Jr."/>
            <person name="Rouws L.F."/>
            <person name="Passos S.R."/>
            <person name="Gois S.R."/>
        </authorList>
    </citation>
    <scope>NUCLEOTIDE SEQUENCE [LARGE SCALE GENOMIC DNA]</scope>
    <source>
        <strain evidence="5 6">BR10423</strain>
    </source>
</reference>
<keyword evidence="3" id="KW-0812">Transmembrane</keyword>
<evidence type="ECO:0000256" key="1">
    <source>
        <dbReference type="ARBA" id="ARBA00012528"/>
    </source>
</evidence>
<dbReference type="EC" id="2.7.7.65" evidence="1"/>
<dbReference type="FunFam" id="3.30.70.270:FF:000001">
    <property type="entry name" value="Diguanylate cyclase domain protein"/>
    <property type="match status" value="1"/>
</dbReference>